<dbReference type="Gene3D" id="3.10.530.10">
    <property type="entry name" value="CPE0013-like"/>
    <property type="match status" value="1"/>
</dbReference>
<dbReference type="RefSeq" id="WP_413781512.1">
    <property type="nucleotide sequence ID" value="NZ_JAUOZS010000001.1"/>
</dbReference>
<comment type="caution">
    <text evidence="1">The sequence shown here is derived from an EMBL/GenBank/DDBJ whole genome shotgun (WGS) entry which is preliminary data.</text>
</comment>
<dbReference type="Proteomes" id="UP001254848">
    <property type="component" value="Unassembled WGS sequence"/>
</dbReference>
<keyword evidence="2" id="KW-1185">Reference proteome</keyword>
<dbReference type="Pfam" id="PF07892">
    <property type="entry name" value="DUF1667"/>
    <property type="match status" value="1"/>
</dbReference>
<accession>A0ABU3P202</accession>
<dbReference type="EMBL" id="JAUOZS010000001">
    <property type="protein sequence ID" value="MDT8903050.1"/>
    <property type="molecule type" value="Genomic_DNA"/>
</dbReference>
<dbReference type="InterPro" id="IPR036593">
    <property type="entry name" value="CPE0013-like_sf"/>
</dbReference>
<gene>
    <name evidence="1" type="ORF">Q4T40_17585</name>
</gene>
<dbReference type="PANTHER" id="PTHR39450:SF1">
    <property type="entry name" value="DUF1667 DOMAIN-CONTAINING PROTEIN"/>
    <property type="match status" value="1"/>
</dbReference>
<dbReference type="SUPFAM" id="SSF160148">
    <property type="entry name" value="CPE0013-like"/>
    <property type="match status" value="1"/>
</dbReference>
<organism evidence="1 2">
    <name type="scientific">Anaeroselena agilis</name>
    <dbReference type="NCBI Taxonomy" id="3063788"/>
    <lineage>
        <taxon>Bacteria</taxon>
        <taxon>Bacillati</taxon>
        <taxon>Bacillota</taxon>
        <taxon>Negativicutes</taxon>
        <taxon>Acetonemataceae</taxon>
        <taxon>Anaeroselena</taxon>
    </lineage>
</organism>
<dbReference type="InterPro" id="IPR012460">
    <property type="entry name" value="DUF1667"/>
</dbReference>
<protein>
    <submittedName>
        <fullName evidence="1">DUF1667 domain-containing protein</fullName>
    </submittedName>
</protein>
<sequence>MNKQEEKRRISCIVCPLSCVGEVSIADGKITGMAGFSCPRGQDYAREEVTAPKRTLTSTVRISGGRLPLLPVVSRQPLPKDKIMACAGCLSTVAVSAPVREGDVIVADILGLGVDVVASRDMTAREEPPGGMMG</sequence>
<evidence type="ECO:0000313" key="1">
    <source>
        <dbReference type="EMBL" id="MDT8903050.1"/>
    </source>
</evidence>
<evidence type="ECO:0000313" key="2">
    <source>
        <dbReference type="Proteomes" id="UP001254848"/>
    </source>
</evidence>
<reference evidence="1 2" key="1">
    <citation type="submission" date="2023-07" db="EMBL/GenBank/DDBJ databases">
        <title>The novel representative of Negativicutes class, Anaeroselena agilis gen. nov. sp. nov.</title>
        <authorList>
            <person name="Prokofeva M.I."/>
            <person name="Elcheninov A.G."/>
            <person name="Klyukina A."/>
            <person name="Kublanov I.V."/>
            <person name="Frolov E.N."/>
            <person name="Podosokorskaya O.A."/>
        </authorList>
    </citation>
    <scope>NUCLEOTIDE SEQUENCE [LARGE SCALE GENOMIC DNA]</scope>
    <source>
        <strain evidence="1 2">4137-cl</strain>
    </source>
</reference>
<name>A0ABU3P202_9FIRM</name>
<proteinExistence type="predicted"/>
<dbReference type="PANTHER" id="PTHR39450">
    <property type="entry name" value="MOLYBDOPTERIN OXIDOREDUCTASE, 4FE-4S CLUSTER-BINDING SUBUNIT"/>
    <property type="match status" value="1"/>
</dbReference>